<accession>A0A8J2ZUI5</accession>
<dbReference type="AlphaFoldDB" id="A0A8J2ZUI5"/>
<dbReference type="SUPFAM" id="SSF54637">
    <property type="entry name" value="Thioesterase/thiol ester dehydrase-isomerase"/>
    <property type="match status" value="1"/>
</dbReference>
<keyword evidence="2" id="KW-0378">Hydrolase</keyword>
<evidence type="ECO:0000313" key="4">
    <source>
        <dbReference type="Proteomes" id="UP000656813"/>
    </source>
</evidence>
<gene>
    <name evidence="3" type="ORF">GCM10007096_11030</name>
</gene>
<comment type="caution">
    <text evidence="3">The sequence shown here is derived from an EMBL/GenBank/DDBJ whole genome shotgun (WGS) entry which is preliminary data.</text>
</comment>
<keyword evidence="4" id="KW-1185">Reference proteome</keyword>
<protein>
    <submittedName>
        <fullName evidence="3">Thioesterase</fullName>
    </submittedName>
</protein>
<proteinExistence type="inferred from homology"/>
<organism evidence="3 4">
    <name type="scientific">Pullulanibacillus pueri</name>
    <dbReference type="NCBI Taxonomy" id="1437324"/>
    <lineage>
        <taxon>Bacteria</taxon>
        <taxon>Bacillati</taxon>
        <taxon>Bacillota</taxon>
        <taxon>Bacilli</taxon>
        <taxon>Bacillales</taxon>
        <taxon>Sporolactobacillaceae</taxon>
        <taxon>Pullulanibacillus</taxon>
    </lineage>
</organism>
<comment type="similarity">
    <text evidence="1">Belongs to the 4-hydroxybenzoyl-CoA thioesterase family.</text>
</comment>
<name>A0A8J2ZUI5_9BACL</name>
<reference evidence="3" key="2">
    <citation type="submission" date="2020-09" db="EMBL/GenBank/DDBJ databases">
        <authorList>
            <person name="Sun Q."/>
            <person name="Zhou Y."/>
        </authorList>
    </citation>
    <scope>NUCLEOTIDE SEQUENCE</scope>
    <source>
        <strain evidence="3">CGMCC 1.12777</strain>
    </source>
</reference>
<dbReference type="InterPro" id="IPR029069">
    <property type="entry name" value="HotDog_dom_sf"/>
</dbReference>
<evidence type="ECO:0000256" key="2">
    <source>
        <dbReference type="ARBA" id="ARBA00022801"/>
    </source>
</evidence>
<dbReference type="EMBL" id="BMFV01000006">
    <property type="protein sequence ID" value="GGH78116.1"/>
    <property type="molecule type" value="Genomic_DNA"/>
</dbReference>
<dbReference type="Pfam" id="PF13279">
    <property type="entry name" value="4HBT_2"/>
    <property type="match status" value="1"/>
</dbReference>
<dbReference type="GO" id="GO:0047617">
    <property type="term" value="F:fatty acyl-CoA hydrolase activity"/>
    <property type="evidence" value="ECO:0007669"/>
    <property type="project" value="TreeGrafter"/>
</dbReference>
<dbReference type="Proteomes" id="UP000656813">
    <property type="component" value="Unassembled WGS sequence"/>
</dbReference>
<dbReference type="InterPro" id="IPR050563">
    <property type="entry name" value="4-hydroxybenzoyl-CoA_TE"/>
</dbReference>
<dbReference type="RefSeq" id="WP_188496402.1">
    <property type="nucleotide sequence ID" value="NZ_BMFV01000006.1"/>
</dbReference>
<dbReference type="Gene3D" id="3.10.129.10">
    <property type="entry name" value="Hotdog Thioesterase"/>
    <property type="match status" value="1"/>
</dbReference>
<reference evidence="3" key="1">
    <citation type="journal article" date="2014" name="Int. J. Syst. Evol. Microbiol.">
        <title>Complete genome sequence of Corynebacterium casei LMG S-19264T (=DSM 44701T), isolated from a smear-ripened cheese.</title>
        <authorList>
            <consortium name="US DOE Joint Genome Institute (JGI-PGF)"/>
            <person name="Walter F."/>
            <person name="Albersmeier A."/>
            <person name="Kalinowski J."/>
            <person name="Ruckert C."/>
        </authorList>
    </citation>
    <scope>NUCLEOTIDE SEQUENCE</scope>
    <source>
        <strain evidence="3">CGMCC 1.12777</strain>
    </source>
</reference>
<dbReference type="CDD" id="cd00586">
    <property type="entry name" value="4HBT"/>
    <property type="match status" value="1"/>
</dbReference>
<dbReference type="PANTHER" id="PTHR31793:SF27">
    <property type="entry name" value="NOVEL THIOESTERASE SUPERFAMILY DOMAIN AND SAPOSIN A-TYPE DOMAIN CONTAINING PROTEIN (0610012H03RIK)"/>
    <property type="match status" value="1"/>
</dbReference>
<evidence type="ECO:0000313" key="3">
    <source>
        <dbReference type="EMBL" id="GGH78116.1"/>
    </source>
</evidence>
<sequence>MYTYDLSVRFSDCDALQHVNNAVYFTYFETARSELFQLFNQNLSFENWNIIMASTRCEFLEEIHFPQTVTVVSWISRIGRSSFVVEHAIHDESGHWKARGNAVLLQYDFKNKTSLPLEDKIRHELLKHQQGPKGVPELR</sequence>
<dbReference type="PANTHER" id="PTHR31793">
    <property type="entry name" value="4-HYDROXYBENZOYL-COA THIOESTERASE FAMILY MEMBER"/>
    <property type="match status" value="1"/>
</dbReference>
<evidence type="ECO:0000256" key="1">
    <source>
        <dbReference type="ARBA" id="ARBA00005953"/>
    </source>
</evidence>